<evidence type="ECO:0000256" key="3">
    <source>
        <dbReference type="ARBA" id="ARBA00022525"/>
    </source>
</evidence>
<dbReference type="Pfam" id="PF06083">
    <property type="entry name" value="IL17"/>
    <property type="match status" value="1"/>
</dbReference>
<keyword evidence="4 5" id="KW-0732">Signal</keyword>
<dbReference type="Proteomes" id="UP001195483">
    <property type="component" value="Unassembled WGS sequence"/>
</dbReference>
<dbReference type="InterPro" id="IPR010345">
    <property type="entry name" value="IL-17_fam"/>
</dbReference>
<evidence type="ECO:0000256" key="2">
    <source>
        <dbReference type="ARBA" id="ARBA00007236"/>
    </source>
</evidence>
<keyword evidence="7" id="KW-1185">Reference proteome</keyword>
<dbReference type="SUPFAM" id="SSF57501">
    <property type="entry name" value="Cystine-knot cytokines"/>
    <property type="match status" value="1"/>
</dbReference>
<reference evidence="6" key="3">
    <citation type="submission" date="2023-05" db="EMBL/GenBank/DDBJ databases">
        <authorList>
            <person name="Smith C.H."/>
        </authorList>
    </citation>
    <scope>NUCLEOTIDE SEQUENCE</scope>
    <source>
        <strain evidence="6">CHS0354</strain>
        <tissue evidence="6">Mantle</tissue>
    </source>
</reference>
<evidence type="ECO:0000256" key="4">
    <source>
        <dbReference type="ARBA" id="ARBA00022729"/>
    </source>
</evidence>
<comment type="similarity">
    <text evidence="2">Belongs to the IL-17 family.</text>
</comment>
<dbReference type="AlphaFoldDB" id="A0AAE0VK01"/>
<reference evidence="6" key="1">
    <citation type="journal article" date="2021" name="Genome Biol. Evol.">
        <title>A High-Quality Reference Genome for a Parasitic Bivalve with Doubly Uniparental Inheritance (Bivalvia: Unionida).</title>
        <authorList>
            <person name="Smith C.H."/>
        </authorList>
    </citation>
    <scope>NUCLEOTIDE SEQUENCE</scope>
    <source>
        <strain evidence="6">CHS0354</strain>
    </source>
</reference>
<protein>
    <submittedName>
        <fullName evidence="6">Uncharacterized protein</fullName>
    </submittedName>
</protein>
<sequence>MAALVHLTCFLSVCLFGLIGNSASNPIEKTCPELSHEKEQREVNKTFARFLQDPVLSNYMFNMIPGMFDASINSDDKRCEPYSKPSRFHVYGPRRCGVPDNSRGLNSVSSCPWSIEMETDNFRFPNTIARARCRCTSCMGDRRKCRPVESYIPVVRKHCDIKTLRYEYVPCVEKVPVGCTCIENINKH</sequence>
<proteinExistence type="inferred from homology"/>
<name>A0AAE0VK01_9BIVA</name>
<comment type="subcellular location">
    <subcellularLocation>
        <location evidence="1">Secreted</location>
    </subcellularLocation>
</comment>
<feature type="signal peptide" evidence="5">
    <location>
        <begin position="1"/>
        <end position="24"/>
    </location>
</feature>
<dbReference type="GO" id="GO:0005576">
    <property type="term" value="C:extracellular region"/>
    <property type="evidence" value="ECO:0007669"/>
    <property type="project" value="UniProtKB-SubCell"/>
</dbReference>
<gene>
    <name evidence="6" type="ORF">CHS0354_000038</name>
</gene>
<reference evidence="6" key="2">
    <citation type="journal article" date="2021" name="Genome Biol. Evol.">
        <title>Developing a high-quality reference genome for a parasitic bivalve with doubly uniparental inheritance (Bivalvia: Unionida).</title>
        <authorList>
            <person name="Smith C.H."/>
        </authorList>
    </citation>
    <scope>NUCLEOTIDE SEQUENCE</scope>
    <source>
        <strain evidence="6">CHS0354</strain>
        <tissue evidence="6">Mantle</tissue>
    </source>
</reference>
<dbReference type="InterPro" id="IPR029034">
    <property type="entry name" value="Cystine-knot_cytokine"/>
</dbReference>
<dbReference type="Gene3D" id="2.10.90.10">
    <property type="entry name" value="Cystine-knot cytokines"/>
    <property type="match status" value="1"/>
</dbReference>
<keyword evidence="3" id="KW-0964">Secreted</keyword>
<feature type="chain" id="PRO_5042202355" evidence="5">
    <location>
        <begin position="25"/>
        <end position="188"/>
    </location>
</feature>
<evidence type="ECO:0000256" key="1">
    <source>
        <dbReference type="ARBA" id="ARBA00004613"/>
    </source>
</evidence>
<evidence type="ECO:0000313" key="7">
    <source>
        <dbReference type="Proteomes" id="UP001195483"/>
    </source>
</evidence>
<evidence type="ECO:0000256" key="5">
    <source>
        <dbReference type="SAM" id="SignalP"/>
    </source>
</evidence>
<accession>A0AAE0VK01</accession>
<organism evidence="6 7">
    <name type="scientific">Potamilus streckersoni</name>
    <dbReference type="NCBI Taxonomy" id="2493646"/>
    <lineage>
        <taxon>Eukaryota</taxon>
        <taxon>Metazoa</taxon>
        <taxon>Spiralia</taxon>
        <taxon>Lophotrochozoa</taxon>
        <taxon>Mollusca</taxon>
        <taxon>Bivalvia</taxon>
        <taxon>Autobranchia</taxon>
        <taxon>Heteroconchia</taxon>
        <taxon>Palaeoheterodonta</taxon>
        <taxon>Unionida</taxon>
        <taxon>Unionoidea</taxon>
        <taxon>Unionidae</taxon>
        <taxon>Ambleminae</taxon>
        <taxon>Lampsilini</taxon>
        <taxon>Potamilus</taxon>
    </lineage>
</organism>
<dbReference type="GO" id="GO:0005125">
    <property type="term" value="F:cytokine activity"/>
    <property type="evidence" value="ECO:0007669"/>
    <property type="project" value="InterPro"/>
</dbReference>
<comment type="caution">
    <text evidence="6">The sequence shown here is derived from an EMBL/GenBank/DDBJ whole genome shotgun (WGS) entry which is preliminary data.</text>
</comment>
<dbReference type="EMBL" id="JAEAOA010000029">
    <property type="protein sequence ID" value="KAK3579662.1"/>
    <property type="molecule type" value="Genomic_DNA"/>
</dbReference>
<evidence type="ECO:0000313" key="6">
    <source>
        <dbReference type="EMBL" id="KAK3579662.1"/>
    </source>
</evidence>